<feature type="domain" description="EAL" evidence="2">
    <location>
        <begin position="728"/>
        <end position="975"/>
    </location>
</feature>
<evidence type="ECO:0000259" key="3">
    <source>
        <dbReference type="PROSITE" id="PS50887"/>
    </source>
</evidence>
<sequence length="984" mass="111971">MKLRKPKNISIFKKLLASMMAVVILQGVLFLSVLYINGGFHYLKENACESFSSTAGARKNTLENLMVKGWSDFGDYPKRIQETIKTELENRGRNIQDLNSDKKLNNEIILAVSEDIMDLLRRNMITESFIILNGYGESDEYCGLLVRDLDPDTYSGTEDLLLEVGSVSVAKELGLALDSYWTAKFTLSKEAGNLDVYSKPVEAASFYTERKPLELGYWSSFFRWKDNDMKVLTHSIPLVQDGVVYGVLGISVSEDYMESLLLPNELDQGGKASYMLATTNRSQDAYTPVLSTGLIQNEISKESTLTFAEKPIGQKVYDMEGTDNCGSIHQINLYNRTSPFFATKWNLIGIQPKDVLYSTSAHLQLAIVMAFVISIILGITGAVLGSYFFTKPIKRMVRVLKSKNAEEELEFDDSDVREIQALGNAMKFLNETVRENASKLSQIIELVDLPLGAVEYRMDSDKVFCTQKVLTMLKFDPARCENRLIDREYFDLYLKNNKLDDLLSVSAEKDFCVPGEASQQWIHFKSMAEPERVLITVMDITQDVNEKQKIEYERDYDILTHLLNRRAFKRKVSEILNHAESRKQLGAMIMWDLDNLKYVNDAYGHDYGDKYIQRAAQIFGSLGGEHTLVGRISGDEFLAFVPECGSREELLDSVYRIKDRLNTTKLIMPDKEEIALRASGGIAWYPDDGITYDELKRYADFAMYDTKNSYKGAVKEFDRKSYEKDYLLIQGREKLNKLIEDKAITYVFQPIVDTSDGSVFAYEALMRPTIMELASPADVMRLASDQSRLPDIEELTFTQALYEYSRQREAFGDCKLFINSIPNQLISPEVEKHLLEQYPDCRGRLVIEIMESEQADGEIMREKHEMAGRLGAGIAIDDFGSGYSSESTLLYMQPQYVKIDISIVRNIDDDEDKQSLVANFMSYTKARGIKVIGEGVETRAEMETLTALGVEYLQGYYVGRPSRQASQIDDGIRREIERINRIRK</sequence>
<dbReference type="Gene3D" id="3.30.70.270">
    <property type="match status" value="1"/>
</dbReference>
<dbReference type="Pfam" id="PF00990">
    <property type="entry name" value="GGDEF"/>
    <property type="match status" value="1"/>
</dbReference>
<dbReference type="PROSITE" id="PS50887">
    <property type="entry name" value="GGDEF"/>
    <property type="match status" value="1"/>
</dbReference>
<evidence type="ECO:0000313" key="4">
    <source>
        <dbReference type="EMBL" id="UWP60203.1"/>
    </source>
</evidence>
<evidence type="ECO:0000313" key="5">
    <source>
        <dbReference type="Proteomes" id="UP001060164"/>
    </source>
</evidence>
<protein>
    <submittedName>
        <fullName evidence="4">EAL domain-containing protein</fullName>
    </submittedName>
</protein>
<feature type="domain" description="GGDEF" evidence="3">
    <location>
        <begin position="584"/>
        <end position="719"/>
    </location>
</feature>
<keyword evidence="5" id="KW-1185">Reference proteome</keyword>
<dbReference type="NCBIfam" id="TIGR00254">
    <property type="entry name" value="GGDEF"/>
    <property type="match status" value="1"/>
</dbReference>
<dbReference type="InterPro" id="IPR035919">
    <property type="entry name" value="EAL_sf"/>
</dbReference>
<dbReference type="InterPro" id="IPR001633">
    <property type="entry name" value="EAL_dom"/>
</dbReference>
<dbReference type="InterPro" id="IPR000160">
    <property type="entry name" value="GGDEF_dom"/>
</dbReference>
<reference evidence="4" key="1">
    <citation type="journal article" date="2022" name="Cell">
        <title>Design, construction, and in vivo augmentation of a complex gut microbiome.</title>
        <authorList>
            <person name="Cheng A.G."/>
            <person name="Ho P.Y."/>
            <person name="Aranda-Diaz A."/>
            <person name="Jain S."/>
            <person name="Yu F.B."/>
            <person name="Meng X."/>
            <person name="Wang M."/>
            <person name="Iakiviak M."/>
            <person name="Nagashima K."/>
            <person name="Zhao A."/>
            <person name="Murugkar P."/>
            <person name="Patil A."/>
            <person name="Atabakhsh K."/>
            <person name="Weakley A."/>
            <person name="Yan J."/>
            <person name="Brumbaugh A.R."/>
            <person name="Higginbottom S."/>
            <person name="Dimas A."/>
            <person name="Shiver A.L."/>
            <person name="Deutschbauer A."/>
            <person name="Neff N."/>
            <person name="Sonnenburg J.L."/>
            <person name="Huang K.C."/>
            <person name="Fischbach M.A."/>
        </authorList>
    </citation>
    <scope>NUCLEOTIDE SEQUENCE</scope>
    <source>
        <strain evidence="4">DSM 19829</strain>
    </source>
</reference>
<dbReference type="PANTHER" id="PTHR33121">
    <property type="entry name" value="CYCLIC DI-GMP PHOSPHODIESTERASE PDEF"/>
    <property type="match status" value="1"/>
</dbReference>
<evidence type="ECO:0000256" key="1">
    <source>
        <dbReference type="SAM" id="Phobius"/>
    </source>
</evidence>
<dbReference type="InterPro" id="IPR050706">
    <property type="entry name" value="Cyclic-di-GMP_PDE-like"/>
</dbReference>
<feature type="transmembrane region" description="Helical" evidence="1">
    <location>
        <begin position="21"/>
        <end position="43"/>
    </location>
</feature>
<dbReference type="Gene3D" id="3.20.20.450">
    <property type="entry name" value="EAL domain"/>
    <property type="match status" value="1"/>
</dbReference>
<dbReference type="PANTHER" id="PTHR33121:SF70">
    <property type="entry name" value="SIGNALING PROTEIN YKOW"/>
    <property type="match status" value="1"/>
</dbReference>
<organism evidence="4 5">
    <name type="scientific">Ruminococcus gauvreauii</name>
    <dbReference type="NCBI Taxonomy" id="438033"/>
    <lineage>
        <taxon>Bacteria</taxon>
        <taxon>Bacillati</taxon>
        <taxon>Bacillota</taxon>
        <taxon>Clostridia</taxon>
        <taxon>Eubacteriales</taxon>
        <taxon>Oscillospiraceae</taxon>
        <taxon>Ruminococcus</taxon>
    </lineage>
</organism>
<dbReference type="Proteomes" id="UP001060164">
    <property type="component" value="Chromosome"/>
</dbReference>
<dbReference type="InterPro" id="IPR043128">
    <property type="entry name" value="Rev_trsase/Diguanyl_cyclase"/>
</dbReference>
<dbReference type="SMART" id="SM00267">
    <property type="entry name" value="GGDEF"/>
    <property type="match status" value="1"/>
</dbReference>
<dbReference type="EMBL" id="CP102290">
    <property type="protein sequence ID" value="UWP60203.1"/>
    <property type="molecule type" value="Genomic_DNA"/>
</dbReference>
<dbReference type="Pfam" id="PF00563">
    <property type="entry name" value="EAL"/>
    <property type="match status" value="1"/>
</dbReference>
<dbReference type="PROSITE" id="PS50883">
    <property type="entry name" value="EAL"/>
    <property type="match status" value="1"/>
</dbReference>
<keyword evidence="1" id="KW-0812">Transmembrane</keyword>
<dbReference type="SMART" id="SM00052">
    <property type="entry name" value="EAL"/>
    <property type="match status" value="1"/>
</dbReference>
<evidence type="ECO:0000259" key="2">
    <source>
        <dbReference type="PROSITE" id="PS50883"/>
    </source>
</evidence>
<gene>
    <name evidence="4" type="ORF">NQ502_03885</name>
</gene>
<dbReference type="CDD" id="cd01949">
    <property type="entry name" value="GGDEF"/>
    <property type="match status" value="1"/>
</dbReference>
<accession>A0ABY5VJG7</accession>
<dbReference type="CDD" id="cd01948">
    <property type="entry name" value="EAL"/>
    <property type="match status" value="1"/>
</dbReference>
<proteinExistence type="predicted"/>
<dbReference type="SUPFAM" id="SSF141868">
    <property type="entry name" value="EAL domain-like"/>
    <property type="match status" value="1"/>
</dbReference>
<keyword evidence="1" id="KW-1133">Transmembrane helix</keyword>
<dbReference type="InterPro" id="IPR029787">
    <property type="entry name" value="Nucleotide_cyclase"/>
</dbReference>
<dbReference type="SUPFAM" id="SSF55073">
    <property type="entry name" value="Nucleotide cyclase"/>
    <property type="match status" value="1"/>
</dbReference>
<feature type="transmembrane region" description="Helical" evidence="1">
    <location>
        <begin position="365"/>
        <end position="389"/>
    </location>
</feature>
<dbReference type="RefSeq" id="WP_028530194.1">
    <property type="nucleotide sequence ID" value="NZ_CABLBR010000048.1"/>
</dbReference>
<name>A0ABY5VJG7_9FIRM</name>
<keyword evidence="1" id="KW-0472">Membrane</keyword>